<protein>
    <submittedName>
        <fullName evidence="1">Uncharacterized protein</fullName>
    </submittedName>
</protein>
<sequence>MKLLKIAVMIYLLLNSINLYAESAKECMKYWSKPAVQVSVLPDVQCSDVWDDSFSLENKKLVKQIGFNLKDKNWISTGSCSHIQYKTKDYYIYWADMKNNKTDLIMIYSPNNSFAYSRALDQKKIKEGFKIEDSVDVNLSCGKIGEDINIISVLNGYLHKETSIKNISKYKIYDRFK</sequence>
<evidence type="ECO:0000313" key="1">
    <source>
        <dbReference type="EMBL" id="QNX72221.1"/>
    </source>
</evidence>
<dbReference type="EMBL" id="CP061646">
    <property type="protein sequence ID" value="QNX72221.1"/>
    <property type="molecule type" value="Genomic_DNA"/>
</dbReference>
<organism evidence="1 2">
    <name type="scientific">Acinetobacter seifertii</name>
    <dbReference type="NCBI Taxonomy" id="1530123"/>
    <lineage>
        <taxon>Bacteria</taxon>
        <taxon>Pseudomonadati</taxon>
        <taxon>Pseudomonadota</taxon>
        <taxon>Gammaproteobacteria</taxon>
        <taxon>Moraxellales</taxon>
        <taxon>Moraxellaceae</taxon>
        <taxon>Acinetobacter</taxon>
        <taxon>Acinetobacter calcoaceticus/baumannii complex</taxon>
    </lineage>
</organism>
<dbReference type="RefSeq" id="WP_000770991.1">
    <property type="nucleotide sequence ID" value="NZ_CP061646.1"/>
</dbReference>
<name>A0A7H2V788_9GAMM</name>
<evidence type="ECO:0000313" key="2">
    <source>
        <dbReference type="Proteomes" id="UP000516666"/>
    </source>
</evidence>
<reference evidence="1 2" key="2">
    <citation type="submission" date="2020-09" db="EMBL/GenBank/DDBJ databases">
        <authorList>
            <person name="Chen F.-J."/>
            <person name="Lee Y.-T."/>
        </authorList>
    </citation>
    <scope>NUCLEOTIDE SEQUENCE [LARGE SCALE GENOMIC DNA]</scope>
    <source>
        <strain evidence="1 2">AS39</strain>
    </source>
</reference>
<reference evidence="2" key="1">
    <citation type="submission" date="2020-09" db="EMBL/GenBank/DDBJ databases">
        <title>Clinical and molecular characterization of Acinetobacter seifertii in Taiwan.</title>
        <authorList>
            <person name="Li L.-H."/>
            <person name="Yang Y.-S."/>
            <person name="Sun J.-R."/>
            <person name="Huang T.-W."/>
            <person name="Huang W.-C."/>
            <person name="Wang Y.-C."/>
            <person name="Kuo T.-H."/>
            <person name="Kuo S.-C."/>
            <person name="Chen T.-L."/>
        </authorList>
    </citation>
    <scope>NUCLEOTIDE SEQUENCE [LARGE SCALE GENOMIC DNA]</scope>
    <source>
        <strain evidence="2">AS39</strain>
    </source>
</reference>
<accession>A0A7H2V788</accession>
<dbReference type="AlphaFoldDB" id="A0A7H2V788"/>
<dbReference type="Proteomes" id="UP000516666">
    <property type="component" value="Chromosome"/>
</dbReference>
<gene>
    <name evidence="1" type="ORF">IC776_17755</name>
</gene>
<proteinExistence type="predicted"/>